<evidence type="ECO:0000313" key="2">
    <source>
        <dbReference type="EMBL" id="JAH37319.1"/>
    </source>
</evidence>
<accession>A0A0E9S7D6</accession>
<sequence>MRTRTNTHTHTGCMTSRGNPHKRDQLPVSATSVCKRYSGITQSMKISRNITPYVMDS</sequence>
<feature type="region of interest" description="Disordered" evidence="1">
    <location>
        <begin position="1"/>
        <end position="28"/>
    </location>
</feature>
<evidence type="ECO:0000256" key="1">
    <source>
        <dbReference type="SAM" id="MobiDB-lite"/>
    </source>
</evidence>
<reference evidence="2" key="1">
    <citation type="submission" date="2014-11" db="EMBL/GenBank/DDBJ databases">
        <authorList>
            <person name="Amaro Gonzalez C."/>
        </authorList>
    </citation>
    <scope>NUCLEOTIDE SEQUENCE</scope>
</reference>
<proteinExistence type="predicted"/>
<name>A0A0E9S7D6_ANGAN</name>
<protein>
    <submittedName>
        <fullName evidence="2">Uncharacterized protein</fullName>
    </submittedName>
</protein>
<dbReference type="EMBL" id="GBXM01071258">
    <property type="protein sequence ID" value="JAH37319.1"/>
    <property type="molecule type" value="Transcribed_RNA"/>
</dbReference>
<dbReference type="AlphaFoldDB" id="A0A0E9S7D6"/>
<feature type="compositionally biased region" description="Polar residues" evidence="1">
    <location>
        <begin position="8"/>
        <end position="18"/>
    </location>
</feature>
<reference evidence="2" key="2">
    <citation type="journal article" date="2015" name="Fish Shellfish Immunol.">
        <title>Early steps in the European eel (Anguilla anguilla)-Vibrio vulnificus interaction in the gills: Role of the RtxA13 toxin.</title>
        <authorList>
            <person name="Callol A."/>
            <person name="Pajuelo D."/>
            <person name="Ebbesson L."/>
            <person name="Teles M."/>
            <person name="MacKenzie S."/>
            <person name="Amaro C."/>
        </authorList>
    </citation>
    <scope>NUCLEOTIDE SEQUENCE</scope>
</reference>
<organism evidence="2">
    <name type="scientific">Anguilla anguilla</name>
    <name type="common">European freshwater eel</name>
    <name type="synonym">Muraena anguilla</name>
    <dbReference type="NCBI Taxonomy" id="7936"/>
    <lineage>
        <taxon>Eukaryota</taxon>
        <taxon>Metazoa</taxon>
        <taxon>Chordata</taxon>
        <taxon>Craniata</taxon>
        <taxon>Vertebrata</taxon>
        <taxon>Euteleostomi</taxon>
        <taxon>Actinopterygii</taxon>
        <taxon>Neopterygii</taxon>
        <taxon>Teleostei</taxon>
        <taxon>Anguilliformes</taxon>
        <taxon>Anguillidae</taxon>
        <taxon>Anguilla</taxon>
    </lineage>
</organism>